<keyword evidence="1" id="KW-1015">Disulfide bond</keyword>
<dbReference type="InterPro" id="IPR016187">
    <property type="entry name" value="CTDL_fold"/>
</dbReference>
<dbReference type="InterPro" id="IPR018378">
    <property type="entry name" value="C-type_lectin_CS"/>
</dbReference>
<dbReference type="PROSITE" id="PS00615">
    <property type="entry name" value="C_TYPE_LECTIN_1"/>
    <property type="match status" value="1"/>
</dbReference>
<dbReference type="Ensembl" id="ENSPMAT00000004468.1">
    <property type="protein sequence ID" value="ENSPMAP00000004451.1"/>
    <property type="gene ID" value="ENSPMAG00000004070.1"/>
</dbReference>
<dbReference type="InterPro" id="IPR016186">
    <property type="entry name" value="C-type_lectin-like/link_sf"/>
</dbReference>
<dbReference type="PROSITE" id="PS50041">
    <property type="entry name" value="C_TYPE_LECTIN_2"/>
    <property type="match status" value="1"/>
</dbReference>
<proteinExistence type="predicted"/>
<protein>
    <recommendedName>
        <fullName evidence="3">C-type lectin domain-containing protein</fullName>
    </recommendedName>
</protein>
<dbReference type="PANTHER" id="PTHR22801">
    <property type="entry name" value="LITHOSTATHINE"/>
    <property type="match status" value="1"/>
</dbReference>
<dbReference type="AlphaFoldDB" id="S4RGW9"/>
<accession>S4RGW9</accession>
<dbReference type="PANTHER" id="PTHR22801:SF63">
    <property type="entry name" value="C-TYPE LECTIN DOMAIN-CONTAINING PROTEIN"/>
    <property type="match status" value="1"/>
</dbReference>
<dbReference type="InterPro" id="IPR001304">
    <property type="entry name" value="C-type_lectin-like"/>
</dbReference>
<dbReference type="Gene3D" id="3.10.100.10">
    <property type="entry name" value="Mannose-Binding Protein A, subunit A"/>
    <property type="match status" value="1"/>
</dbReference>
<reference evidence="4" key="2">
    <citation type="submission" date="2025-09" db="UniProtKB">
        <authorList>
            <consortium name="Ensembl"/>
        </authorList>
    </citation>
    <scope>IDENTIFICATION</scope>
</reference>
<feature type="domain" description="C-type lectin" evidence="3">
    <location>
        <begin position="1"/>
        <end position="75"/>
    </location>
</feature>
<evidence type="ECO:0000313" key="4">
    <source>
        <dbReference type="Ensembl" id="ENSPMAP00000004451.1"/>
    </source>
</evidence>
<dbReference type="OMA" id="NDAECHC"/>
<reference evidence="4" key="1">
    <citation type="submission" date="2025-08" db="UniProtKB">
        <authorList>
            <consortium name="Ensembl"/>
        </authorList>
    </citation>
    <scope>IDENTIFICATION</scope>
</reference>
<sequence length="81" mass="8771">NLYWFGLHDQVTEGVYEWSDGSPYLPELQKWRPGQPDDWPDAQGGSGEDCGDIAAGDGGFWNDASCLLSQKFICESGEGGG</sequence>
<dbReference type="SUPFAM" id="SSF56436">
    <property type="entry name" value="C-type lectin-like"/>
    <property type="match status" value="1"/>
</dbReference>
<organism evidence="4">
    <name type="scientific">Petromyzon marinus</name>
    <name type="common">Sea lamprey</name>
    <dbReference type="NCBI Taxonomy" id="7757"/>
    <lineage>
        <taxon>Eukaryota</taxon>
        <taxon>Metazoa</taxon>
        <taxon>Chordata</taxon>
        <taxon>Craniata</taxon>
        <taxon>Vertebrata</taxon>
        <taxon>Cyclostomata</taxon>
        <taxon>Hyperoartia</taxon>
        <taxon>Petromyzontiformes</taxon>
        <taxon>Petromyzontidae</taxon>
        <taxon>Petromyzon</taxon>
    </lineage>
</organism>
<dbReference type="Pfam" id="PF00059">
    <property type="entry name" value="Lectin_C"/>
    <property type="match status" value="1"/>
</dbReference>
<dbReference type="STRING" id="7757.ENSPMAP00000004451"/>
<dbReference type="InterPro" id="IPR050801">
    <property type="entry name" value="Ca-Dep_Lectins_ImmuneDev"/>
</dbReference>
<feature type="region of interest" description="Disordered" evidence="2">
    <location>
        <begin position="33"/>
        <end position="52"/>
    </location>
</feature>
<evidence type="ECO:0000259" key="3">
    <source>
        <dbReference type="PROSITE" id="PS50041"/>
    </source>
</evidence>
<dbReference type="HOGENOM" id="CLU_049894_19_0_1"/>
<evidence type="ECO:0000256" key="1">
    <source>
        <dbReference type="ARBA" id="ARBA00023157"/>
    </source>
</evidence>
<name>S4RGW9_PETMA</name>
<evidence type="ECO:0000256" key="2">
    <source>
        <dbReference type="SAM" id="MobiDB-lite"/>
    </source>
</evidence>